<keyword evidence="4" id="KW-1185">Reference proteome</keyword>
<comment type="caution">
    <text evidence="3">The sequence shown here is derived from an EMBL/GenBank/DDBJ whole genome shotgun (WGS) entry which is preliminary data.</text>
</comment>
<dbReference type="SUPFAM" id="SSF55073">
    <property type="entry name" value="Nucleotide cyclase"/>
    <property type="match status" value="1"/>
</dbReference>
<gene>
    <name evidence="3" type="ORF">BJ987_004219</name>
</gene>
<proteinExistence type="predicted"/>
<dbReference type="EMBL" id="JAGGMR010000001">
    <property type="protein sequence ID" value="MBP2191318.1"/>
    <property type="molecule type" value="Genomic_DNA"/>
</dbReference>
<dbReference type="PANTHER" id="PTHR45138">
    <property type="entry name" value="REGULATORY COMPONENTS OF SENSORY TRANSDUCTION SYSTEM"/>
    <property type="match status" value="1"/>
</dbReference>
<evidence type="ECO:0000313" key="3">
    <source>
        <dbReference type="EMBL" id="MBP2191318.1"/>
    </source>
</evidence>
<accession>A0ABS4QJS1</accession>
<evidence type="ECO:0000259" key="2">
    <source>
        <dbReference type="PROSITE" id="PS50887"/>
    </source>
</evidence>
<dbReference type="InterPro" id="IPR043128">
    <property type="entry name" value="Rev_trsase/Diguanyl_cyclase"/>
</dbReference>
<feature type="transmembrane region" description="Helical" evidence="1">
    <location>
        <begin position="66"/>
        <end position="84"/>
    </location>
</feature>
<protein>
    <submittedName>
        <fullName evidence="3">Diguanylate cyclase (GGDEF)-like protein</fullName>
    </submittedName>
</protein>
<sequence>MRDNQSVFRRWWRDRVDYRGLVETFAAHGALGPFKFMLGTGGLVMLCLAVLAPMAQGEAPGRIIEVQGVVEAVIAGVWTLRWWLLPWPREYESLAWIVLFDLDTAANELIAHDRVVGVLGIVLLAAMGGYVAVFHGPRILALHIGWTVLTSVLMAGLMISGRLPGYGTSRRADIAVGIGVILVMVVVVGVVLPFMQFSHWLLRVDALSDPLTGLLNRRGLDAHLSARIGRGRRRTAAFVATVDLDRFKAVNDTFGHPFGDEVLIHTARRLRDAVESDALVARTGGEEFVVVGALRADATSIGERLRRAVENMSDLPVTITASVGVAVLDASHPRDEADYRELLRNSDSAMYRAKHQGGNAVYVAALV</sequence>
<dbReference type="Gene3D" id="3.30.70.270">
    <property type="match status" value="1"/>
</dbReference>
<evidence type="ECO:0000313" key="4">
    <source>
        <dbReference type="Proteomes" id="UP001519325"/>
    </source>
</evidence>
<organism evidence="3 4">
    <name type="scientific">Nocardia goodfellowii</name>
    <dbReference type="NCBI Taxonomy" id="882446"/>
    <lineage>
        <taxon>Bacteria</taxon>
        <taxon>Bacillati</taxon>
        <taxon>Actinomycetota</taxon>
        <taxon>Actinomycetes</taxon>
        <taxon>Mycobacteriales</taxon>
        <taxon>Nocardiaceae</taxon>
        <taxon>Nocardia</taxon>
    </lineage>
</organism>
<reference evidence="3 4" key="1">
    <citation type="submission" date="2021-03" db="EMBL/GenBank/DDBJ databases">
        <title>Sequencing the genomes of 1000 actinobacteria strains.</title>
        <authorList>
            <person name="Klenk H.-P."/>
        </authorList>
    </citation>
    <scope>NUCLEOTIDE SEQUENCE [LARGE SCALE GENOMIC DNA]</scope>
    <source>
        <strain evidence="3 4">DSM 45516</strain>
    </source>
</reference>
<dbReference type="CDD" id="cd01949">
    <property type="entry name" value="GGDEF"/>
    <property type="match status" value="1"/>
</dbReference>
<feature type="domain" description="GGDEF" evidence="2">
    <location>
        <begin position="235"/>
        <end position="366"/>
    </location>
</feature>
<dbReference type="PANTHER" id="PTHR45138:SF9">
    <property type="entry name" value="DIGUANYLATE CYCLASE DGCM-RELATED"/>
    <property type="match status" value="1"/>
</dbReference>
<feature type="transmembrane region" description="Helical" evidence="1">
    <location>
        <begin position="36"/>
        <end position="54"/>
    </location>
</feature>
<dbReference type="PROSITE" id="PS50887">
    <property type="entry name" value="GGDEF"/>
    <property type="match status" value="1"/>
</dbReference>
<dbReference type="Proteomes" id="UP001519325">
    <property type="component" value="Unassembled WGS sequence"/>
</dbReference>
<keyword evidence="1" id="KW-1133">Transmembrane helix</keyword>
<feature type="transmembrane region" description="Helical" evidence="1">
    <location>
        <begin position="140"/>
        <end position="159"/>
    </location>
</feature>
<keyword evidence="1" id="KW-0472">Membrane</keyword>
<dbReference type="InterPro" id="IPR050469">
    <property type="entry name" value="Diguanylate_Cyclase"/>
</dbReference>
<name>A0ABS4QJS1_9NOCA</name>
<dbReference type="SMART" id="SM00267">
    <property type="entry name" value="GGDEF"/>
    <property type="match status" value="1"/>
</dbReference>
<keyword evidence="1" id="KW-0812">Transmembrane</keyword>
<dbReference type="Pfam" id="PF00990">
    <property type="entry name" value="GGDEF"/>
    <property type="match status" value="1"/>
</dbReference>
<dbReference type="NCBIfam" id="TIGR00254">
    <property type="entry name" value="GGDEF"/>
    <property type="match status" value="1"/>
</dbReference>
<feature type="transmembrane region" description="Helical" evidence="1">
    <location>
        <begin position="174"/>
        <end position="195"/>
    </location>
</feature>
<feature type="transmembrane region" description="Helical" evidence="1">
    <location>
        <begin position="115"/>
        <end position="133"/>
    </location>
</feature>
<dbReference type="RefSeq" id="WP_209892783.1">
    <property type="nucleotide sequence ID" value="NZ_JAGGMR010000001.1"/>
</dbReference>
<dbReference type="InterPro" id="IPR029787">
    <property type="entry name" value="Nucleotide_cyclase"/>
</dbReference>
<dbReference type="InterPro" id="IPR000160">
    <property type="entry name" value="GGDEF_dom"/>
</dbReference>
<evidence type="ECO:0000256" key="1">
    <source>
        <dbReference type="SAM" id="Phobius"/>
    </source>
</evidence>